<keyword evidence="5" id="KW-0560">Oxidoreductase</keyword>
<evidence type="ECO:0000259" key="12">
    <source>
        <dbReference type="PROSITE" id="PS51352"/>
    </source>
</evidence>
<evidence type="ECO:0000256" key="8">
    <source>
        <dbReference type="ARBA" id="ARBA00032824"/>
    </source>
</evidence>
<dbReference type="SUPFAM" id="SSF52833">
    <property type="entry name" value="Thioredoxin-like"/>
    <property type="match status" value="1"/>
</dbReference>
<keyword evidence="7" id="KW-0676">Redox-active center</keyword>
<evidence type="ECO:0000256" key="10">
    <source>
        <dbReference type="ARBA" id="ARBA00042639"/>
    </source>
</evidence>
<evidence type="ECO:0000313" key="14">
    <source>
        <dbReference type="Proteomes" id="UP000190896"/>
    </source>
</evidence>
<dbReference type="InterPro" id="IPR036249">
    <property type="entry name" value="Thioredoxin-like_sf"/>
</dbReference>
<dbReference type="GO" id="GO:0034599">
    <property type="term" value="P:cellular response to oxidative stress"/>
    <property type="evidence" value="ECO:0007669"/>
    <property type="project" value="TreeGrafter"/>
</dbReference>
<comment type="caution">
    <text evidence="13">The sequence shown here is derived from an EMBL/GenBank/DDBJ whole genome shotgun (WGS) entry which is preliminary data.</text>
</comment>
<dbReference type="InterPro" id="IPR050924">
    <property type="entry name" value="Peroxiredoxin_BCP/PrxQ"/>
</dbReference>
<keyword evidence="14" id="KW-1185">Reference proteome</keyword>
<evidence type="ECO:0000256" key="11">
    <source>
        <dbReference type="ARBA" id="ARBA00049091"/>
    </source>
</evidence>
<dbReference type="GO" id="GO:0008379">
    <property type="term" value="F:thioredoxin peroxidase activity"/>
    <property type="evidence" value="ECO:0007669"/>
    <property type="project" value="TreeGrafter"/>
</dbReference>
<dbReference type="PANTHER" id="PTHR42801:SF7">
    <property type="entry name" value="SLL1159 PROTEIN"/>
    <property type="match status" value="1"/>
</dbReference>
<evidence type="ECO:0000256" key="1">
    <source>
        <dbReference type="ARBA" id="ARBA00003330"/>
    </source>
</evidence>
<dbReference type="EMBL" id="MPRJ01000020">
    <property type="protein sequence ID" value="OOZ36990.1"/>
    <property type="molecule type" value="Genomic_DNA"/>
</dbReference>
<evidence type="ECO:0000256" key="9">
    <source>
        <dbReference type="ARBA" id="ARBA00038489"/>
    </source>
</evidence>
<keyword evidence="6" id="KW-1015">Disulfide bond</keyword>
<dbReference type="InterPro" id="IPR013766">
    <property type="entry name" value="Thioredoxin_domain"/>
</dbReference>
<dbReference type="CDD" id="cd02970">
    <property type="entry name" value="PRX_like2"/>
    <property type="match status" value="1"/>
</dbReference>
<keyword evidence="4" id="KW-0049">Antioxidant</keyword>
<dbReference type="Pfam" id="PF00578">
    <property type="entry name" value="AhpC-TSA"/>
    <property type="match status" value="1"/>
</dbReference>
<protein>
    <recommendedName>
        <fullName evidence="2">thioredoxin-dependent peroxiredoxin</fullName>
        <ecNumber evidence="2">1.11.1.24</ecNumber>
    </recommendedName>
    <alternativeName>
        <fullName evidence="8">Thioredoxin peroxidase</fullName>
    </alternativeName>
    <alternativeName>
        <fullName evidence="10">Thioredoxin-dependent peroxiredoxin Bcp</fullName>
    </alternativeName>
</protein>
<evidence type="ECO:0000256" key="6">
    <source>
        <dbReference type="ARBA" id="ARBA00023157"/>
    </source>
</evidence>
<comment type="similarity">
    <text evidence="9">Belongs to the peroxiredoxin family. BCP/PrxQ subfamily.</text>
</comment>
<evidence type="ECO:0000256" key="3">
    <source>
        <dbReference type="ARBA" id="ARBA00022559"/>
    </source>
</evidence>
<dbReference type="GO" id="GO:0005737">
    <property type="term" value="C:cytoplasm"/>
    <property type="evidence" value="ECO:0007669"/>
    <property type="project" value="TreeGrafter"/>
</dbReference>
<accession>A0A1T2KW69</accession>
<dbReference type="GO" id="GO:0045454">
    <property type="term" value="P:cell redox homeostasis"/>
    <property type="evidence" value="ECO:0007669"/>
    <property type="project" value="TreeGrafter"/>
</dbReference>
<keyword evidence="3" id="KW-0575">Peroxidase</keyword>
<organism evidence="13 14">
    <name type="scientific">Solemya velesiana gill symbiont</name>
    <dbReference type="NCBI Taxonomy" id="1918948"/>
    <lineage>
        <taxon>Bacteria</taxon>
        <taxon>Pseudomonadati</taxon>
        <taxon>Pseudomonadota</taxon>
        <taxon>Gammaproteobacteria</taxon>
        <taxon>sulfur-oxidizing symbionts</taxon>
    </lineage>
</organism>
<evidence type="ECO:0000313" key="13">
    <source>
        <dbReference type="EMBL" id="OOZ36990.1"/>
    </source>
</evidence>
<dbReference type="PROSITE" id="PS51352">
    <property type="entry name" value="THIOREDOXIN_2"/>
    <property type="match status" value="1"/>
</dbReference>
<proteinExistence type="inferred from homology"/>
<dbReference type="Proteomes" id="UP000190896">
    <property type="component" value="Unassembled WGS sequence"/>
</dbReference>
<dbReference type="RefSeq" id="WP_078486315.1">
    <property type="nucleotide sequence ID" value="NZ_MPRJ01000020.1"/>
</dbReference>
<comment type="catalytic activity">
    <reaction evidence="11">
        <text>a hydroperoxide + [thioredoxin]-dithiol = an alcohol + [thioredoxin]-disulfide + H2O</text>
        <dbReference type="Rhea" id="RHEA:62620"/>
        <dbReference type="Rhea" id="RHEA-COMP:10698"/>
        <dbReference type="Rhea" id="RHEA-COMP:10700"/>
        <dbReference type="ChEBI" id="CHEBI:15377"/>
        <dbReference type="ChEBI" id="CHEBI:29950"/>
        <dbReference type="ChEBI" id="CHEBI:30879"/>
        <dbReference type="ChEBI" id="CHEBI:35924"/>
        <dbReference type="ChEBI" id="CHEBI:50058"/>
        <dbReference type="EC" id="1.11.1.24"/>
    </reaction>
</comment>
<dbReference type="EC" id="1.11.1.24" evidence="2"/>
<name>A0A1T2KW69_9GAMM</name>
<dbReference type="OrthoDB" id="9809746at2"/>
<evidence type="ECO:0000256" key="7">
    <source>
        <dbReference type="ARBA" id="ARBA00023284"/>
    </source>
</evidence>
<dbReference type="PANTHER" id="PTHR42801">
    <property type="entry name" value="THIOREDOXIN-DEPENDENT PEROXIDE REDUCTASE"/>
    <property type="match status" value="1"/>
</dbReference>
<evidence type="ECO:0000256" key="2">
    <source>
        <dbReference type="ARBA" id="ARBA00013017"/>
    </source>
</evidence>
<feature type="domain" description="Thioredoxin" evidence="12">
    <location>
        <begin position="50"/>
        <end position="223"/>
    </location>
</feature>
<evidence type="ECO:0000256" key="5">
    <source>
        <dbReference type="ARBA" id="ARBA00023002"/>
    </source>
</evidence>
<gene>
    <name evidence="13" type="ORF">BOW51_04445</name>
</gene>
<dbReference type="AlphaFoldDB" id="A0A1T2KW69"/>
<dbReference type="InterPro" id="IPR000866">
    <property type="entry name" value="AhpC/TSA"/>
</dbReference>
<evidence type="ECO:0000256" key="4">
    <source>
        <dbReference type="ARBA" id="ARBA00022862"/>
    </source>
</evidence>
<comment type="function">
    <text evidence="1">Thiol-specific peroxidase that catalyzes the reduction of hydrogen peroxide and organic hydroperoxides to water and alcohols, respectively. Plays a role in cell protection against oxidative stress by detoxifying peroxides and as sensor of hydrogen peroxide-mediated signaling events.</text>
</comment>
<dbReference type="Gene3D" id="3.40.30.10">
    <property type="entry name" value="Glutaredoxin"/>
    <property type="match status" value="1"/>
</dbReference>
<sequence>MQSDERTKSLADQCREYREASMSKLPDDTLRVVQDASRRLMDSDYGSQALRSGDNSIDFTLPECRGGEVNLKEQLARGPVVLSFYRGSWCPYCNLEIRALGQALPEITAAGARLIEISPERPEHNQFDPTELGEGFDLLADLGNGVARKYGLIIAVFESLRPLYKTWGFDIPEHNGDDSWELPIPATYVIARDGTIKAHYVDKNYTARMESDDTVTALKEMQVASAFDDSCPP</sequence>
<reference evidence="13 14" key="1">
    <citation type="submission" date="2016-11" db="EMBL/GenBank/DDBJ databases">
        <title>Mixed transmission modes and dynamic genome evolution in an obligate animal-bacterial symbiosis.</title>
        <authorList>
            <person name="Russell S.L."/>
            <person name="Corbett-Detig R.B."/>
            <person name="Cavanaugh C.M."/>
        </authorList>
    </citation>
    <scope>NUCLEOTIDE SEQUENCE [LARGE SCALE GENOMIC DNA]</scope>
    <source>
        <strain evidence="13">Se-Cadez</strain>
    </source>
</reference>